<reference evidence="2 3" key="1">
    <citation type="journal article" date="2012" name="Front. Microbiol.">
        <title>Complete genome of Ignavibacterium album, a metabolically versatile, flagellated, facultative anaerobe from the phylum Chlorobi.</title>
        <authorList>
            <person name="Liu Z."/>
            <person name="Frigaard N.-U."/>
            <person name="Vogl K."/>
            <person name="Iino T."/>
            <person name="Ohkuma M."/>
            <person name="Overmann J."/>
            <person name="Bryant D.A."/>
        </authorList>
    </citation>
    <scope>NUCLEOTIDE SEQUENCE [LARGE SCALE GENOMIC DNA]</scope>
    <source>
        <strain evidence="3">DSM 19864 / JCM 16511 / NBRC 101810 / Mat9-16</strain>
    </source>
</reference>
<dbReference type="EMBL" id="CP003418">
    <property type="protein sequence ID" value="AFH47988.1"/>
    <property type="molecule type" value="Genomic_DNA"/>
</dbReference>
<organism evidence="2 3">
    <name type="scientific">Ignavibacterium album (strain DSM 19864 / JCM 16511 / NBRC 101810 / Mat9-16)</name>
    <dbReference type="NCBI Taxonomy" id="945713"/>
    <lineage>
        <taxon>Bacteria</taxon>
        <taxon>Pseudomonadati</taxon>
        <taxon>Ignavibacteriota</taxon>
        <taxon>Ignavibacteria</taxon>
        <taxon>Ignavibacteriales</taxon>
        <taxon>Ignavibacteriaceae</taxon>
        <taxon>Ignavibacterium</taxon>
    </lineage>
</organism>
<feature type="transmembrane region" description="Helical" evidence="1">
    <location>
        <begin position="9"/>
        <end position="29"/>
    </location>
</feature>
<evidence type="ECO:0000313" key="2">
    <source>
        <dbReference type="EMBL" id="AFH47988.1"/>
    </source>
</evidence>
<accession>I0AG81</accession>
<sequence length="75" mass="8601">MNPKFFTNIILIVQSLIIFFLIQALYFLFGKVNPMLLGITILVSSLTVFSLALIKAYIKDRNEKKKLSTALFEMN</sequence>
<keyword evidence="1" id="KW-0472">Membrane</keyword>
<protein>
    <submittedName>
        <fullName evidence="2">Uncharacterized protein</fullName>
    </submittedName>
</protein>
<keyword evidence="1" id="KW-0812">Transmembrane</keyword>
<proteinExistence type="predicted"/>
<dbReference type="HOGENOM" id="CLU_2666175_0_0_10"/>
<feature type="transmembrane region" description="Helical" evidence="1">
    <location>
        <begin position="35"/>
        <end position="58"/>
    </location>
</feature>
<dbReference type="PATRIC" id="fig|945713.3.peg.276"/>
<keyword evidence="1" id="KW-1133">Transmembrane helix</keyword>
<evidence type="ECO:0000256" key="1">
    <source>
        <dbReference type="SAM" id="Phobius"/>
    </source>
</evidence>
<dbReference type="AlphaFoldDB" id="I0AG81"/>
<gene>
    <name evidence="2" type="ordered locus">IALB_0276</name>
</gene>
<dbReference type="Proteomes" id="UP000007394">
    <property type="component" value="Chromosome"/>
</dbReference>
<evidence type="ECO:0000313" key="3">
    <source>
        <dbReference type="Proteomes" id="UP000007394"/>
    </source>
</evidence>
<name>I0AG81_IGNAJ</name>
<dbReference type="RefSeq" id="WP_014559147.1">
    <property type="nucleotide sequence ID" value="NC_017464.1"/>
</dbReference>
<keyword evidence="3" id="KW-1185">Reference proteome</keyword>
<dbReference type="KEGG" id="ial:IALB_0276"/>